<dbReference type="InterPro" id="IPR036196">
    <property type="entry name" value="Ptyr_pPase_sf"/>
</dbReference>
<dbReference type="GO" id="GO:0004725">
    <property type="term" value="F:protein tyrosine phosphatase activity"/>
    <property type="evidence" value="ECO:0007669"/>
    <property type="project" value="UniProtKB-EC"/>
</dbReference>
<dbReference type="SMART" id="SM00226">
    <property type="entry name" value="LMWPc"/>
    <property type="match status" value="1"/>
</dbReference>
<dbReference type="AlphaFoldDB" id="A0A0F9JJG2"/>
<evidence type="ECO:0000256" key="3">
    <source>
        <dbReference type="ARBA" id="ARBA00022801"/>
    </source>
</evidence>
<dbReference type="Pfam" id="PF01451">
    <property type="entry name" value="LMWPc"/>
    <property type="match status" value="1"/>
</dbReference>
<name>A0A0F9JJG2_9ZZZZ</name>
<evidence type="ECO:0000256" key="4">
    <source>
        <dbReference type="ARBA" id="ARBA00022912"/>
    </source>
</evidence>
<evidence type="ECO:0000256" key="2">
    <source>
        <dbReference type="ARBA" id="ARBA00013064"/>
    </source>
</evidence>
<dbReference type="InterPro" id="IPR050438">
    <property type="entry name" value="LMW_PTPase"/>
</dbReference>
<proteinExistence type="inferred from homology"/>
<accession>A0A0F9JJG2</accession>
<dbReference type="SUPFAM" id="SSF52788">
    <property type="entry name" value="Phosphotyrosine protein phosphatases I"/>
    <property type="match status" value="1"/>
</dbReference>
<dbReference type="EMBL" id="LAZR01009898">
    <property type="protein sequence ID" value="KKM70004.1"/>
    <property type="molecule type" value="Genomic_DNA"/>
</dbReference>
<dbReference type="PRINTS" id="PR00719">
    <property type="entry name" value="LMWPTPASE"/>
</dbReference>
<dbReference type="PANTHER" id="PTHR11717:SF7">
    <property type="entry name" value="LOW MOLECULAR WEIGHT PHOSPHOTYROSINE PROTEIN PHOSPHATASE"/>
    <property type="match status" value="1"/>
</dbReference>
<comment type="similarity">
    <text evidence="1">Belongs to the low molecular weight phosphotyrosine protein phosphatase family.</text>
</comment>
<dbReference type="CDD" id="cd16343">
    <property type="entry name" value="LMWPTP"/>
    <property type="match status" value="1"/>
</dbReference>
<reference evidence="6" key="1">
    <citation type="journal article" date="2015" name="Nature">
        <title>Complex archaea that bridge the gap between prokaryotes and eukaryotes.</title>
        <authorList>
            <person name="Spang A."/>
            <person name="Saw J.H."/>
            <person name="Jorgensen S.L."/>
            <person name="Zaremba-Niedzwiedzka K."/>
            <person name="Martijn J."/>
            <person name="Lind A.E."/>
            <person name="van Eijk R."/>
            <person name="Schleper C."/>
            <person name="Guy L."/>
            <person name="Ettema T.J."/>
        </authorList>
    </citation>
    <scope>NUCLEOTIDE SEQUENCE</scope>
</reference>
<keyword evidence="3" id="KW-0378">Hydrolase</keyword>
<evidence type="ECO:0000259" key="5">
    <source>
        <dbReference type="SMART" id="SM00226"/>
    </source>
</evidence>
<gene>
    <name evidence="6" type="ORF">LCGC14_1445060</name>
</gene>
<comment type="caution">
    <text evidence="6">The sequence shown here is derived from an EMBL/GenBank/DDBJ whole genome shotgun (WGS) entry which is preliminary data.</text>
</comment>
<dbReference type="EC" id="3.1.3.48" evidence="2"/>
<organism evidence="6">
    <name type="scientific">marine sediment metagenome</name>
    <dbReference type="NCBI Taxonomy" id="412755"/>
    <lineage>
        <taxon>unclassified sequences</taxon>
        <taxon>metagenomes</taxon>
        <taxon>ecological metagenomes</taxon>
    </lineage>
</organism>
<dbReference type="PANTHER" id="PTHR11717">
    <property type="entry name" value="LOW MOLECULAR WEIGHT PROTEIN TYROSINE PHOSPHATASE"/>
    <property type="match status" value="1"/>
</dbReference>
<dbReference type="InterPro" id="IPR017867">
    <property type="entry name" value="Tyr_phospatase_low_mol_wt"/>
</dbReference>
<evidence type="ECO:0000313" key="6">
    <source>
        <dbReference type="EMBL" id="KKM70004.1"/>
    </source>
</evidence>
<evidence type="ECO:0000256" key="1">
    <source>
        <dbReference type="ARBA" id="ARBA00011063"/>
    </source>
</evidence>
<dbReference type="FunFam" id="3.40.50.2300:FF:000113">
    <property type="entry name" value="Low molecular weight protein-tyrosine-phosphatase"/>
    <property type="match status" value="1"/>
</dbReference>
<dbReference type="Gene3D" id="3.40.50.2300">
    <property type="match status" value="1"/>
</dbReference>
<dbReference type="InterPro" id="IPR023485">
    <property type="entry name" value="Ptyr_pPase"/>
</dbReference>
<feature type="domain" description="Phosphotyrosine protein phosphatase I" evidence="5">
    <location>
        <begin position="4"/>
        <end position="153"/>
    </location>
</feature>
<keyword evidence="4" id="KW-0904">Protein phosphatase</keyword>
<protein>
    <recommendedName>
        <fullName evidence="2">protein-tyrosine-phosphatase</fullName>
        <ecNumber evidence="2">3.1.3.48</ecNumber>
    </recommendedName>
</protein>
<sequence>MNQIKVLFVCMGNICRSPTAEGVFTHMVEQAGIRDRFVIDSAGTHAYHVGEQADTRAQQTAKQRGIDLSYIRARKFSTSDFEEFDFIFAMDTSNYEILINACPTEHQHKVKMFLDYAPEREEDDVPDPYYGGQNGFNHVFDLVTDASKGFLQSVVN</sequence>